<evidence type="ECO:0000256" key="12">
    <source>
        <dbReference type="SAM" id="MobiDB-lite"/>
    </source>
</evidence>
<evidence type="ECO:0000259" key="13">
    <source>
        <dbReference type="PROSITE" id="PS50893"/>
    </source>
</evidence>
<keyword evidence="6 11" id="KW-0067">ATP-binding</keyword>
<keyword evidence="2 11" id="KW-0677">Repeat</keyword>
<evidence type="ECO:0000256" key="11">
    <source>
        <dbReference type="HAMAP-Rule" id="MF_00848"/>
    </source>
</evidence>
<dbReference type="InterPro" id="IPR037118">
    <property type="entry name" value="Val-tRNA_synth_C_sf"/>
</dbReference>
<dbReference type="InterPro" id="IPR003439">
    <property type="entry name" value="ABC_transporter-like_ATP-bd"/>
</dbReference>
<dbReference type="EC" id="3.6.1.-" evidence="11"/>
<dbReference type="FunFam" id="3.40.50.300:FF:000309">
    <property type="entry name" value="ABC transporter ATP-binding protein"/>
    <property type="match status" value="1"/>
</dbReference>
<dbReference type="GO" id="GO:0016887">
    <property type="term" value="F:ATP hydrolysis activity"/>
    <property type="evidence" value="ECO:0007669"/>
    <property type="project" value="UniProtKB-UniRule"/>
</dbReference>
<dbReference type="Gene3D" id="3.40.50.300">
    <property type="entry name" value="P-loop containing nucleotide triphosphate hydrolases"/>
    <property type="match status" value="2"/>
</dbReference>
<dbReference type="InterPro" id="IPR051309">
    <property type="entry name" value="ABCF_ATPase"/>
</dbReference>
<keyword evidence="15" id="KW-1185">Reference proteome</keyword>
<dbReference type="OrthoDB" id="9808609at2"/>
<dbReference type="Pfam" id="PF12848">
    <property type="entry name" value="ABC_tran_Xtn"/>
    <property type="match status" value="1"/>
</dbReference>
<dbReference type="InterPro" id="IPR027417">
    <property type="entry name" value="P-loop_NTPase"/>
</dbReference>
<keyword evidence="3 11" id="KW-0547">Nucleotide-binding</keyword>
<dbReference type="HAMAP" id="MF_00848">
    <property type="entry name" value="Uup"/>
    <property type="match status" value="1"/>
</dbReference>
<comment type="function">
    <text evidence="11">Probably plays a role in ribosome assembly or function. May be involved in resolution of branched DNA intermediates that result from template switching in postreplication gaps. Binds DNA and has ATPase activity.</text>
</comment>
<dbReference type="GO" id="GO:0043022">
    <property type="term" value="F:ribosome binding"/>
    <property type="evidence" value="ECO:0007669"/>
    <property type="project" value="UniProtKB-UniRule"/>
</dbReference>
<proteinExistence type="inferred from homology"/>
<name>C8X1K2_DESRD</name>
<evidence type="ECO:0000256" key="10">
    <source>
        <dbReference type="ARBA" id="ARBA00061478"/>
    </source>
</evidence>
<dbReference type="GO" id="GO:0005524">
    <property type="term" value="F:ATP binding"/>
    <property type="evidence" value="ECO:0007669"/>
    <property type="project" value="UniProtKB-UniRule"/>
</dbReference>
<dbReference type="InterPro" id="IPR032524">
    <property type="entry name" value="ABC_tran_C"/>
</dbReference>
<keyword evidence="1 11" id="KW-0963">Cytoplasm</keyword>
<dbReference type="PROSITE" id="PS00211">
    <property type="entry name" value="ABC_TRANSPORTER_1"/>
    <property type="match status" value="1"/>
</dbReference>
<evidence type="ECO:0000256" key="8">
    <source>
        <dbReference type="ARBA" id="ARBA00023204"/>
    </source>
</evidence>
<reference evidence="14 15" key="2">
    <citation type="journal article" date="2010" name="Stand. Genomic Sci.">
        <title>Complete genome sequence of Desulfohalobium retbaense type strain (HR(100)).</title>
        <authorList>
            <person name="Spring S."/>
            <person name="Nolan M."/>
            <person name="Lapidus A."/>
            <person name="Glavina Del Rio T."/>
            <person name="Copeland A."/>
            <person name="Tice H."/>
            <person name="Cheng J.F."/>
            <person name="Lucas S."/>
            <person name="Land M."/>
            <person name="Chen F."/>
            <person name="Bruce D."/>
            <person name="Goodwin L."/>
            <person name="Pitluck S."/>
            <person name="Ivanova N."/>
            <person name="Mavromatis K."/>
            <person name="Mikhailova N."/>
            <person name="Pati A."/>
            <person name="Chen A."/>
            <person name="Palaniappan K."/>
            <person name="Hauser L."/>
            <person name="Chang Y.J."/>
            <person name="Jeffries C.D."/>
            <person name="Munk C."/>
            <person name="Kiss H."/>
            <person name="Chain P."/>
            <person name="Han C."/>
            <person name="Brettin T."/>
            <person name="Detter J.C."/>
            <person name="Schuler E."/>
            <person name="Goker M."/>
            <person name="Rohde M."/>
            <person name="Bristow J."/>
            <person name="Eisen J.A."/>
            <person name="Markowitz V."/>
            <person name="Hugenholtz P."/>
            <person name="Kyrpides N.C."/>
            <person name="Klenk H.P."/>
        </authorList>
    </citation>
    <scope>NUCLEOTIDE SEQUENCE [LARGE SCALE GENOMIC DNA]</scope>
    <source>
        <strain evidence="14 15">DSM 5692</strain>
    </source>
</reference>
<dbReference type="Proteomes" id="UP000001052">
    <property type="component" value="Chromosome"/>
</dbReference>
<comment type="subcellular location">
    <subcellularLocation>
        <location evidence="11">Cytoplasm</location>
    </subcellularLocation>
    <text evidence="11">Associates with ribosomes.</text>
</comment>
<reference evidence="15" key="1">
    <citation type="submission" date="2009-09" db="EMBL/GenBank/DDBJ databases">
        <title>The complete chromosome of Desulfohalobium retbaense DSM 5692.</title>
        <authorList>
            <consortium name="US DOE Joint Genome Institute (JGI-PGF)"/>
            <person name="Lucas S."/>
            <person name="Copeland A."/>
            <person name="Lapidus A."/>
            <person name="Glavina del Rio T."/>
            <person name="Dalin E."/>
            <person name="Tice H."/>
            <person name="Bruce D."/>
            <person name="Goodwin L."/>
            <person name="Pitluck S."/>
            <person name="Kyrpides N."/>
            <person name="Mavromatis K."/>
            <person name="Ivanova N."/>
            <person name="Mikhailova N."/>
            <person name="Munk A.C."/>
            <person name="Brettin T."/>
            <person name="Detter J.C."/>
            <person name="Han C."/>
            <person name="Tapia R."/>
            <person name="Larimer F."/>
            <person name="Land M."/>
            <person name="Hauser L."/>
            <person name="Markowitz V."/>
            <person name="Cheng J.-F."/>
            <person name="Hugenholtz P."/>
            <person name="Woyke T."/>
            <person name="Wu D."/>
            <person name="Spring S."/>
            <person name="Klenk H.-P."/>
            <person name="Eisen J.A."/>
        </authorList>
    </citation>
    <scope>NUCLEOTIDE SEQUENCE [LARGE SCALE GENOMIC DNA]</scope>
    <source>
        <strain evidence="15">DSM 5692</strain>
    </source>
</reference>
<dbReference type="EMBL" id="CP001734">
    <property type="protein sequence ID" value="ACV68299.1"/>
    <property type="molecule type" value="Genomic_DNA"/>
</dbReference>
<dbReference type="GO" id="GO:0005737">
    <property type="term" value="C:cytoplasm"/>
    <property type="evidence" value="ECO:0007669"/>
    <property type="project" value="UniProtKB-SubCell"/>
</dbReference>
<keyword evidence="8 11" id="KW-0234">DNA repair</keyword>
<dbReference type="STRING" id="485915.Dret_1011"/>
<evidence type="ECO:0000256" key="2">
    <source>
        <dbReference type="ARBA" id="ARBA00022737"/>
    </source>
</evidence>
<dbReference type="InterPro" id="IPR003593">
    <property type="entry name" value="AAA+_ATPase"/>
</dbReference>
<evidence type="ECO:0000256" key="1">
    <source>
        <dbReference type="ARBA" id="ARBA00022490"/>
    </source>
</evidence>
<evidence type="ECO:0000256" key="7">
    <source>
        <dbReference type="ARBA" id="ARBA00023125"/>
    </source>
</evidence>
<keyword evidence="5 11" id="KW-0378">Hydrolase</keyword>
<comment type="similarity">
    <text evidence="10 11">Belongs to the ABC transporter superfamily. ABCF family. Uup subfamily.</text>
</comment>
<dbReference type="FunFam" id="3.40.50.300:FF:000011">
    <property type="entry name" value="Putative ABC transporter ATP-binding component"/>
    <property type="match status" value="1"/>
</dbReference>
<dbReference type="eggNOG" id="COG0488">
    <property type="taxonomic scope" value="Bacteria"/>
</dbReference>
<dbReference type="Pfam" id="PF00005">
    <property type="entry name" value="ABC_tran"/>
    <property type="match status" value="2"/>
</dbReference>
<evidence type="ECO:0000256" key="3">
    <source>
        <dbReference type="ARBA" id="ARBA00022741"/>
    </source>
</evidence>
<organism evidence="14 15">
    <name type="scientific">Desulfohalobium retbaense (strain ATCC 49708 / DSM 5692 / JCM 16813 / HR100)</name>
    <dbReference type="NCBI Taxonomy" id="485915"/>
    <lineage>
        <taxon>Bacteria</taxon>
        <taxon>Pseudomonadati</taxon>
        <taxon>Thermodesulfobacteriota</taxon>
        <taxon>Desulfovibrionia</taxon>
        <taxon>Desulfovibrionales</taxon>
        <taxon>Desulfohalobiaceae</taxon>
        <taxon>Desulfohalobium</taxon>
    </lineage>
</organism>
<dbReference type="GO" id="GO:0003677">
    <property type="term" value="F:DNA binding"/>
    <property type="evidence" value="ECO:0007669"/>
    <property type="project" value="UniProtKB-UniRule"/>
</dbReference>
<protein>
    <recommendedName>
        <fullName evidence="11">ATP-binding protein Uup</fullName>
        <ecNumber evidence="11">3.6.1.-</ecNumber>
    </recommendedName>
</protein>
<dbReference type="Gene3D" id="1.10.287.380">
    <property type="entry name" value="Valyl-tRNA synthetase, C-terminal domain"/>
    <property type="match status" value="1"/>
</dbReference>
<dbReference type="SMART" id="SM00382">
    <property type="entry name" value="AAA"/>
    <property type="match status" value="2"/>
</dbReference>
<comment type="catalytic activity">
    <reaction evidence="9 11">
        <text>ATP + H2O = ADP + phosphate + H(+)</text>
        <dbReference type="Rhea" id="RHEA:13065"/>
        <dbReference type="ChEBI" id="CHEBI:15377"/>
        <dbReference type="ChEBI" id="CHEBI:15378"/>
        <dbReference type="ChEBI" id="CHEBI:30616"/>
        <dbReference type="ChEBI" id="CHEBI:43474"/>
        <dbReference type="ChEBI" id="CHEBI:456216"/>
    </reaction>
</comment>
<sequence>MALLTAQDLRLTHIGPPLLDGIDLQIHPGDRICLLGRNGAGKSTLMSILAGIRSADAGTVHRDTGVEVAHLPQELPDSEMDKSVYAVVASGLGEQGESLVAYQRQLDLAELQGHPDIRALEAAQQEVERHDGWDADRRIREMLTRLKLDGSAHSRHLSGGVQRRVLLARTLVGTPDILLLDEPTNHLDMQSIQWLEEYILRHVPTLLFVTHDRAFLRRVANGIIELDRGMLTRWQCDYPTYCERKEAALAAEEEQWRRQNQRLAEEEAWLRKGLKARRKRNMGRVRALERLRQECRQRRQREGTARLAIQEARQSGRVVVEAEAVTLGYTDAPVVRDFSLVIQRGDKVGIVGPNGCGKTTLLKGLFGELAPAQGQVRLGTNLEVAYSDQMRDALPPETPARDIVAEGNDFLDVGAKRMHVVSYLRDFLFTPERAQIPCKLLSGGERNRLLLATLFARPANVLVLDEPTNDLDSETLELLESKLVEFEGTVLLVSHDRQFIENVVTSTLVFEADGQVVEHAGAVPRWEGLWAGAAEPEPRSEKSPATSSSKPKRERPRKLGFKEARELEKLPEAIEAKEGELDALHSFMAAEDFYRQDEARIKEAVERLEPLQEEIASLYQRWEELEAIRLHSEHKG</sequence>
<dbReference type="InterPro" id="IPR032781">
    <property type="entry name" value="ABC_tran_Xtn"/>
</dbReference>
<feature type="domain" description="ABC transporter" evidence="13">
    <location>
        <begin position="320"/>
        <end position="538"/>
    </location>
</feature>
<feature type="binding site" evidence="11">
    <location>
        <begin position="352"/>
        <end position="359"/>
    </location>
    <ligand>
        <name>ATP</name>
        <dbReference type="ChEBI" id="CHEBI:30616"/>
        <label>2</label>
    </ligand>
</feature>
<feature type="coiled-coil region" evidence="11">
    <location>
        <begin position="594"/>
        <end position="621"/>
    </location>
</feature>
<keyword evidence="7 11" id="KW-0238">DNA-binding</keyword>
<feature type="domain" description="ABC transporter" evidence="13">
    <location>
        <begin position="4"/>
        <end position="253"/>
    </location>
</feature>
<evidence type="ECO:0000256" key="9">
    <source>
        <dbReference type="ARBA" id="ARBA00049360"/>
    </source>
</evidence>
<keyword evidence="11" id="KW-0175">Coiled coil</keyword>
<feature type="compositionally biased region" description="Basic residues" evidence="12">
    <location>
        <begin position="550"/>
        <end position="559"/>
    </location>
</feature>
<dbReference type="InterPro" id="IPR043686">
    <property type="entry name" value="Uup"/>
</dbReference>
<dbReference type="GO" id="GO:0006281">
    <property type="term" value="P:DNA repair"/>
    <property type="evidence" value="ECO:0007669"/>
    <property type="project" value="UniProtKB-KW"/>
</dbReference>
<evidence type="ECO:0000313" key="15">
    <source>
        <dbReference type="Proteomes" id="UP000001052"/>
    </source>
</evidence>
<dbReference type="KEGG" id="drt:Dret_1011"/>
<dbReference type="PROSITE" id="PS50893">
    <property type="entry name" value="ABC_TRANSPORTER_2"/>
    <property type="match status" value="2"/>
</dbReference>
<evidence type="ECO:0000256" key="6">
    <source>
        <dbReference type="ARBA" id="ARBA00022840"/>
    </source>
</evidence>
<evidence type="ECO:0000313" key="14">
    <source>
        <dbReference type="EMBL" id="ACV68299.1"/>
    </source>
</evidence>
<dbReference type="HOGENOM" id="CLU_000604_36_0_7"/>
<gene>
    <name evidence="11" type="primary">uup</name>
    <name evidence="14" type="ordered locus">Dret_1011</name>
</gene>
<dbReference type="Pfam" id="PF16326">
    <property type="entry name" value="ABC_tran_CTD"/>
    <property type="match status" value="1"/>
</dbReference>
<dbReference type="InterPro" id="IPR017871">
    <property type="entry name" value="ABC_transporter-like_CS"/>
</dbReference>
<feature type="binding site" evidence="11">
    <location>
        <begin position="36"/>
        <end position="43"/>
    </location>
    <ligand>
        <name>ATP</name>
        <dbReference type="ChEBI" id="CHEBI:30616"/>
        <label>1</label>
    </ligand>
</feature>
<accession>C8X1K2</accession>
<feature type="region of interest" description="Disordered" evidence="12">
    <location>
        <begin position="533"/>
        <end position="561"/>
    </location>
</feature>
<dbReference type="CDD" id="cd03221">
    <property type="entry name" value="ABCF_EF-3"/>
    <property type="match status" value="2"/>
</dbReference>
<keyword evidence="4 11" id="KW-0227">DNA damage</keyword>
<evidence type="ECO:0000256" key="5">
    <source>
        <dbReference type="ARBA" id="ARBA00022801"/>
    </source>
</evidence>
<dbReference type="SUPFAM" id="SSF52540">
    <property type="entry name" value="P-loop containing nucleoside triphosphate hydrolases"/>
    <property type="match status" value="2"/>
</dbReference>
<dbReference type="AlphaFoldDB" id="C8X1K2"/>
<evidence type="ECO:0000256" key="4">
    <source>
        <dbReference type="ARBA" id="ARBA00022763"/>
    </source>
</evidence>
<dbReference type="PANTHER" id="PTHR42855:SF1">
    <property type="entry name" value="ABC TRANSPORTER DOMAIN-CONTAINING PROTEIN"/>
    <property type="match status" value="1"/>
</dbReference>
<dbReference type="PANTHER" id="PTHR42855">
    <property type="entry name" value="ABC TRANSPORTER ATP-BINDING SUBUNIT"/>
    <property type="match status" value="1"/>
</dbReference>
<dbReference type="RefSeq" id="WP_015751450.1">
    <property type="nucleotide sequence ID" value="NC_013223.1"/>
</dbReference>